<dbReference type="InterPro" id="IPR011989">
    <property type="entry name" value="ARM-like"/>
</dbReference>
<feature type="compositionally biased region" description="Low complexity" evidence="3">
    <location>
        <begin position="481"/>
        <end position="494"/>
    </location>
</feature>
<comment type="caution">
    <text evidence="4">The sequence shown here is derived from an EMBL/GenBank/DDBJ whole genome shotgun (WGS) entry which is preliminary data.</text>
</comment>
<keyword evidence="1" id="KW-0677">Repeat</keyword>
<feature type="region of interest" description="Disordered" evidence="3">
    <location>
        <begin position="458"/>
        <end position="504"/>
    </location>
</feature>
<dbReference type="PANTHER" id="PTHR10648:SF1">
    <property type="entry name" value="SERINE_THREONINE-PROTEIN PHOSPHATASE 4 REGULATORY SUBUNIT 1"/>
    <property type="match status" value="1"/>
</dbReference>
<dbReference type="EMBL" id="JBDJPC010000001">
    <property type="protein sequence ID" value="KAL1518262.1"/>
    <property type="molecule type" value="Genomic_DNA"/>
</dbReference>
<proteinExistence type="predicted"/>
<feature type="compositionally biased region" description="Polar residues" evidence="3">
    <location>
        <begin position="11"/>
        <end position="20"/>
    </location>
</feature>
<sequence length="818" mass="92166">MAGAGFEQDDYTSPTEPQFDDTSLTPLLRIQKYAQSGDVYDRHLVSKVVQDIFRTAPADLLARELKDVMTVLIKVADDGALKADLIDDIPNIAAQALENANRVRGLEDIVGDFLVPLVVRNLGCSDAGMDKKAQKALIELTKRRYVTQFQAEIKICPSILALTKMESQLDVISGAVTLMSKLSPHLGKDITERILLKRFTELCSSEMFYVRKLSTAHFGYYCLVISRETFEKTILPCYLALCQDEIWGVRKMCADVIVYISAVCPTQLRYDLLAPTFAKLLGDECRWVRLSAYQTLGAFIATFADPPLIKIDTNSSGDLILINNNGDEFNPGATFGFSTINSIYMKEDFGFNNVLKQNYDENNGGAQLDDWMVKLLEDCEEEQKKENSCGGGDSKKEKHEDDLLLYSDLNYWYTRPPPLDLQLSVETLPSIGNQANVSLEDIVTDHLEEMYATINLNESKLPPGGAETPSSDIKGDNLELTNVSDSNSTVNSLKPVEEKKEPPQKIVPQDLLDSYIAMARSENNLENDMSFFCAYSLPAVLLTLGRDNWPLLKSTLDNLAGHVSYKVRRSIASSLHEIGTILGTELASKDLSPLFEGFLKDLDEVRIRILTNLSAFLQLIDEEQRIKFLPKLDEFLRVDYAFNWRFHETLAQQLTECVPLFQPADVVKYIRFSEALMTHNVAVVRDAALILVARIVKHIYKDRSLTSSYLSVIAERFAHSKKWKLRQTFACLCAEILARDAMEPEEFASLLLPHLLDLSWDPVANVRLVVARCIVNHIIKKEFFADPQNEKIDALQTVLRRLQADKDRDVRMLAELPL</sequence>
<feature type="region of interest" description="Disordered" evidence="3">
    <location>
        <begin position="1"/>
        <end position="20"/>
    </location>
</feature>
<dbReference type="SUPFAM" id="SSF48371">
    <property type="entry name" value="ARM repeat"/>
    <property type="match status" value="1"/>
</dbReference>
<dbReference type="PANTHER" id="PTHR10648">
    <property type="entry name" value="SERINE/THREONINE-PROTEIN PHOSPHATASE PP2A 65 KDA REGULATORY SUBUNIT"/>
    <property type="match status" value="1"/>
</dbReference>
<dbReference type="PROSITE" id="PS50077">
    <property type="entry name" value="HEAT_REPEAT"/>
    <property type="match status" value="1"/>
</dbReference>
<organism evidence="4 5">
    <name type="scientific">Hypothenemus hampei</name>
    <name type="common">Coffee berry borer</name>
    <dbReference type="NCBI Taxonomy" id="57062"/>
    <lineage>
        <taxon>Eukaryota</taxon>
        <taxon>Metazoa</taxon>
        <taxon>Ecdysozoa</taxon>
        <taxon>Arthropoda</taxon>
        <taxon>Hexapoda</taxon>
        <taxon>Insecta</taxon>
        <taxon>Pterygota</taxon>
        <taxon>Neoptera</taxon>
        <taxon>Endopterygota</taxon>
        <taxon>Coleoptera</taxon>
        <taxon>Polyphaga</taxon>
        <taxon>Cucujiformia</taxon>
        <taxon>Curculionidae</taxon>
        <taxon>Scolytinae</taxon>
        <taxon>Hypothenemus</taxon>
    </lineage>
</organism>
<dbReference type="InterPro" id="IPR051023">
    <property type="entry name" value="PP2A_Regulatory_Subunit_A"/>
</dbReference>
<evidence type="ECO:0000313" key="4">
    <source>
        <dbReference type="EMBL" id="KAL1518262.1"/>
    </source>
</evidence>
<protein>
    <recommendedName>
        <fullName evidence="6">Serine/threonine-protein phosphatase 4 regulatory subunit 1</fullName>
    </recommendedName>
</protein>
<dbReference type="AlphaFoldDB" id="A0ABD1FG98"/>
<dbReference type="InterPro" id="IPR016024">
    <property type="entry name" value="ARM-type_fold"/>
</dbReference>
<accession>A0ABD1FG98</accession>
<evidence type="ECO:0008006" key="6">
    <source>
        <dbReference type="Google" id="ProtNLM"/>
    </source>
</evidence>
<evidence type="ECO:0000313" key="5">
    <source>
        <dbReference type="Proteomes" id="UP001566132"/>
    </source>
</evidence>
<name>A0ABD1FG98_HYPHA</name>
<evidence type="ECO:0000256" key="1">
    <source>
        <dbReference type="ARBA" id="ARBA00022737"/>
    </source>
</evidence>
<keyword evidence="5" id="KW-1185">Reference proteome</keyword>
<dbReference type="Proteomes" id="UP001566132">
    <property type="component" value="Unassembled WGS sequence"/>
</dbReference>
<gene>
    <name evidence="4" type="ORF">ABEB36_001909</name>
</gene>
<evidence type="ECO:0000256" key="2">
    <source>
        <dbReference type="PROSITE-ProRule" id="PRU00103"/>
    </source>
</evidence>
<reference evidence="4 5" key="1">
    <citation type="submission" date="2024-05" db="EMBL/GenBank/DDBJ databases">
        <title>Genetic variation in Jamaican populations of the coffee berry borer (Hypothenemus hampei).</title>
        <authorList>
            <person name="Errbii M."/>
            <person name="Myrie A."/>
        </authorList>
    </citation>
    <scope>NUCLEOTIDE SEQUENCE [LARGE SCALE GENOMIC DNA]</scope>
    <source>
        <strain evidence="4">JA-Hopewell-2020-01-JO</strain>
        <tissue evidence="4">Whole body</tissue>
    </source>
</reference>
<dbReference type="Gene3D" id="1.25.10.10">
    <property type="entry name" value="Leucine-rich Repeat Variant"/>
    <property type="match status" value="2"/>
</dbReference>
<dbReference type="InterPro" id="IPR021133">
    <property type="entry name" value="HEAT_type_2"/>
</dbReference>
<feature type="repeat" description="HEAT" evidence="2">
    <location>
        <begin position="273"/>
        <end position="310"/>
    </location>
</feature>
<evidence type="ECO:0000256" key="3">
    <source>
        <dbReference type="SAM" id="MobiDB-lite"/>
    </source>
</evidence>